<name>A0A395NWC1_TRIAR</name>
<dbReference type="AlphaFoldDB" id="A0A395NWC1"/>
<keyword evidence="4" id="KW-1185">Reference proteome</keyword>
<comment type="caution">
    <text evidence="3">The sequence shown here is derived from an EMBL/GenBank/DDBJ whole genome shotgun (WGS) entry which is preliminary data.</text>
</comment>
<sequence length="120" mass="12445">MGSCSLPSSEERNALRLWLHVAAHVLLPALAEVLECAVAGKNTWHRCVAGPGQWQREMMGGEGAGAAGRGLGFLSGRLSRTLLPRAGLRTRTLALGGQAAPRGTTKRPNGAEPVSASAAH</sequence>
<reference evidence="3 4" key="1">
    <citation type="journal article" date="2018" name="PLoS Pathog.">
        <title>Evolution of structural diversity of trichothecenes, a family of toxins produced by plant pathogenic and entomopathogenic fungi.</title>
        <authorList>
            <person name="Proctor R.H."/>
            <person name="McCormick S.P."/>
            <person name="Kim H.S."/>
            <person name="Cardoza R.E."/>
            <person name="Stanley A.M."/>
            <person name="Lindo L."/>
            <person name="Kelly A."/>
            <person name="Brown D.W."/>
            <person name="Lee T."/>
            <person name="Vaughan M.M."/>
            <person name="Alexander N.J."/>
            <person name="Busman M."/>
            <person name="Gutierrez S."/>
        </authorList>
    </citation>
    <scope>NUCLEOTIDE SEQUENCE [LARGE SCALE GENOMIC DNA]</scope>
    <source>
        <strain evidence="3 4">IBT 40837</strain>
    </source>
</reference>
<feature type="chain" id="PRO_5017184060" evidence="2">
    <location>
        <begin position="32"/>
        <end position="120"/>
    </location>
</feature>
<organism evidence="3 4">
    <name type="scientific">Trichoderma arundinaceum</name>
    <dbReference type="NCBI Taxonomy" id="490622"/>
    <lineage>
        <taxon>Eukaryota</taxon>
        <taxon>Fungi</taxon>
        <taxon>Dikarya</taxon>
        <taxon>Ascomycota</taxon>
        <taxon>Pezizomycotina</taxon>
        <taxon>Sordariomycetes</taxon>
        <taxon>Hypocreomycetidae</taxon>
        <taxon>Hypocreales</taxon>
        <taxon>Hypocreaceae</taxon>
        <taxon>Trichoderma</taxon>
    </lineage>
</organism>
<keyword evidence="2" id="KW-0732">Signal</keyword>
<dbReference type="EMBL" id="PXOA01000139">
    <property type="protein sequence ID" value="RFU79771.1"/>
    <property type="molecule type" value="Genomic_DNA"/>
</dbReference>
<dbReference type="Proteomes" id="UP000266272">
    <property type="component" value="Unassembled WGS sequence"/>
</dbReference>
<protein>
    <submittedName>
        <fullName evidence="3">Uncharacterized protein</fullName>
    </submittedName>
</protein>
<evidence type="ECO:0000256" key="2">
    <source>
        <dbReference type="SAM" id="SignalP"/>
    </source>
</evidence>
<proteinExistence type="predicted"/>
<evidence type="ECO:0000256" key="1">
    <source>
        <dbReference type="SAM" id="MobiDB-lite"/>
    </source>
</evidence>
<feature type="signal peptide" evidence="2">
    <location>
        <begin position="1"/>
        <end position="31"/>
    </location>
</feature>
<evidence type="ECO:0000313" key="4">
    <source>
        <dbReference type="Proteomes" id="UP000266272"/>
    </source>
</evidence>
<accession>A0A395NWC1</accession>
<gene>
    <name evidence="3" type="ORF">TARUN_2452</name>
</gene>
<evidence type="ECO:0000313" key="3">
    <source>
        <dbReference type="EMBL" id="RFU79771.1"/>
    </source>
</evidence>
<feature type="region of interest" description="Disordered" evidence="1">
    <location>
        <begin position="93"/>
        <end position="120"/>
    </location>
</feature>